<feature type="region of interest" description="Disordered" evidence="1">
    <location>
        <begin position="120"/>
        <end position="146"/>
    </location>
</feature>
<feature type="domain" description="C2H2-type" evidence="2">
    <location>
        <begin position="435"/>
        <end position="456"/>
    </location>
</feature>
<evidence type="ECO:0000256" key="1">
    <source>
        <dbReference type="SAM" id="MobiDB-lite"/>
    </source>
</evidence>
<evidence type="ECO:0000313" key="3">
    <source>
        <dbReference type="EMBL" id="CZR63188.1"/>
    </source>
</evidence>
<feature type="region of interest" description="Disordered" evidence="1">
    <location>
        <begin position="357"/>
        <end position="376"/>
    </location>
</feature>
<evidence type="ECO:0000313" key="4">
    <source>
        <dbReference type="Proteomes" id="UP000184330"/>
    </source>
</evidence>
<feature type="region of interest" description="Disordered" evidence="1">
    <location>
        <begin position="272"/>
        <end position="299"/>
    </location>
</feature>
<dbReference type="Proteomes" id="UP000184330">
    <property type="component" value="Unassembled WGS sequence"/>
</dbReference>
<feature type="region of interest" description="Disordered" evidence="1">
    <location>
        <begin position="16"/>
        <end position="48"/>
    </location>
</feature>
<reference evidence="3 4" key="1">
    <citation type="submission" date="2016-03" db="EMBL/GenBank/DDBJ databases">
        <authorList>
            <person name="Ploux O."/>
        </authorList>
    </citation>
    <scope>NUCLEOTIDE SEQUENCE [LARGE SCALE GENOMIC DNA]</scope>
    <source>
        <strain evidence="3 4">UAMH 11012</strain>
    </source>
</reference>
<name>A0A1L7XDV1_9HELO</name>
<protein>
    <recommendedName>
        <fullName evidence="2">C2H2-type domain-containing protein</fullName>
    </recommendedName>
</protein>
<dbReference type="EMBL" id="FJOG01000023">
    <property type="protein sequence ID" value="CZR63188.1"/>
    <property type="molecule type" value="Genomic_DNA"/>
</dbReference>
<organism evidence="3 4">
    <name type="scientific">Phialocephala subalpina</name>
    <dbReference type="NCBI Taxonomy" id="576137"/>
    <lineage>
        <taxon>Eukaryota</taxon>
        <taxon>Fungi</taxon>
        <taxon>Dikarya</taxon>
        <taxon>Ascomycota</taxon>
        <taxon>Pezizomycotina</taxon>
        <taxon>Leotiomycetes</taxon>
        <taxon>Helotiales</taxon>
        <taxon>Mollisiaceae</taxon>
        <taxon>Phialocephala</taxon>
        <taxon>Phialocephala fortinii species complex</taxon>
    </lineage>
</organism>
<dbReference type="InterPro" id="IPR013087">
    <property type="entry name" value="Znf_C2H2_type"/>
</dbReference>
<feature type="region of interest" description="Disordered" evidence="1">
    <location>
        <begin position="315"/>
        <end position="343"/>
    </location>
</feature>
<evidence type="ECO:0000259" key="2">
    <source>
        <dbReference type="PROSITE" id="PS00028"/>
    </source>
</evidence>
<keyword evidence="4" id="KW-1185">Reference proteome</keyword>
<dbReference type="AlphaFoldDB" id="A0A1L7XDV1"/>
<gene>
    <name evidence="3" type="ORF">PAC_13084</name>
</gene>
<proteinExistence type="predicted"/>
<sequence length="456" mass="51633">MAGVNTLASTVYTERRIYPTSRTEPQPEVIDLTADDPPQPRSEPREVIDLTADRPPRRRRRETVVPMVVKLPQNLVSPSPADNTQYHDTGRVDVQEQNRLQDLARAALMTLEQQEQIRTQMPATQPPATPVTRVQRPPQSYDPGPQASLANRDLVALPRRSSLIFPVARNATVSSRYQSRGYPQPWWQSALASRPRHNLALVASYTHNEYIAAGEQNFRKCPHCNSWLLTGQDLIDHVSEQHWLLLIEHDFFPSVFSEQLHCQPSLMELARAEQGNRAREEGFPARQPQTADPQVRQRQKDLEALSQVEQEYRARQEGLTAHPPRTAPWTSNQQPQPAPYQPQYSQQYQIPVALIWGHQSCAPPPPPPDQRQQQRQGPIYDPRLAEAPLLGDPDRVAIPGGWERYKSSHQGNPFQAPMGAGQAQASGPAPQFRQCPYCPAYFDTSQDMMYHIGAQH</sequence>
<dbReference type="SMART" id="SM00355">
    <property type="entry name" value="ZnF_C2H2"/>
    <property type="match status" value="2"/>
</dbReference>
<feature type="compositionally biased region" description="Basic and acidic residues" evidence="1">
    <location>
        <begin position="272"/>
        <end position="283"/>
    </location>
</feature>
<dbReference type="PROSITE" id="PS00028">
    <property type="entry name" value="ZINC_FINGER_C2H2_1"/>
    <property type="match status" value="1"/>
</dbReference>
<accession>A0A1L7XDV1</accession>